<dbReference type="PANTHER" id="PTHR43744:SF8">
    <property type="entry name" value="SN-GLYCEROL-3-PHOSPHATE TRANSPORT SYSTEM PERMEASE PROTEIN UGPE"/>
    <property type="match status" value="1"/>
</dbReference>
<protein>
    <submittedName>
        <fullName evidence="9">Carbohydrate ABC transporter permease</fullName>
    </submittedName>
</protein>
<keyword evidence="6 7" id="KW-0472">Membrane</keyword>
<dbReference type="GO" id="GO:0055085">
    <property type="term" value="P:transmembrane transport"/>
    <property type="evidence" value="ECO:0007669"/>
    <property type="project" value="InterPro"/>
</dbReference>
<dbReference type="PANTHER" id="PTHR43744">
    <property type="entry name" value="ABC TRANSPORTER PERMEASE PROTEIN MG189-RELATED-RELATED"/>
    <property type="match status" value="1"/>
</dbReference>
<feature type="transmembrane region" description="Helical" evidence="7">
    <location>
        <begin position="22"/>
        <end position="43"/>
    </location>
</feature>
<keyword evidence="2 7" id="KW-0813">Transport</keyword>
<feature type="transmembrane region" description="Helical" evidence="7">
    <location>
        <begin position="151"/>
        <end position="171"/>
    </location>
</feature>
<evidence type="ECO:0000256" key="5">
    <source>
        <dbReference type="ARBA" id="ARBA00022989"/>
    </source>
</evidence>
<proteinExistence type="inferred from homology"/>
<feature type="transmembrane region" description="Helical" evidence="7">
    <location>
        <begin position="116"/>
        <end position="139"/>
    </location>
</feature>
<dbReference type="Gene3D" id="1.10.3720.10">
    <property type="entry name" value="MetI-like"/>
    <property type="match status" value="1"/>
</dbReference>
<reference evidence="9" key="1">
    <citation type="submission" date="2019-09" db="EMBL/GenBank/DDBJ databases">
        <title>Characterisation of the sponge microbiome using genome-centric metagenomics.</title>
        <authorList>
            <person name="Engelberts J.P."/>
            <person name="Robbins S.J."/>
            <person name="De Goeij J.M."/>
            <person name="Aranda M."/>
            <person name="Bell S.C."/>
            <person name="Webster N.S."/>
        </authorList>
    </citation>
    <scope>NUCLEOTIDE SEQUENCE</scope>
    <source>
        <strain evidence="9">SB0664_bin_27</strain>
    </source>
</reference>
<evidence type="ECO:0000256" key="7">
    <source>
        <dbReference type="RuleBase" id="RU363032"/>
    </source>
</evidence>
<organism evidence="9">
    <name type="scientific">Caldilineaceae bacterium SB0664_bin_27</name>
    <dbReference type="NCBI Taxonomy" id="2605260"/>
    <lineage>
        <taxon>Bacteria</taxon>
        <taxon>Bacillati</taxon>
        <taxon>Chloroflexota</taxon>
        <taxon>Caldilineae</taxon>
        <taxon>Caldilineales</taxon>
        <taxon>Caldilineaceae</taxon>
    </lineage>
</organism>
<keyword evidence="5 7" id="KW-1133">Transmembrane helix</keyword>
<dbReference type="AlphaFoldDB" id="A0A6B0YSJ9"/>
<gene>
    <name evidence="9" type="ORF">F4Y42_11600</name>
</gene>
<name>A0A6B0YSJ9_9CHLR</name>
<accession>A0A6B0YSJ9</accession>
<evidence type="ECO:0000256" key="1">
    <source>
        <dbReference type="ARBA" id="ARBA00004651"/>
    </source>
</evidence>
<feature type="transmembrane region" description="Helical" evidence="7">
    <location>
        <begin position="192"/>
        <end position="217"/>
    </location>
</feature>
<keyword evidence="4 7" id="KW-0812">Transmembrane</keyword>
<dbReference type="CDD" id="cd06261">
    <property type="entry name" value="TM_PBP2"/>
    <property type="match status" value="1"/>
</dbReference>
<dbReference type="PROSITE" id="PS50928">
    <property type="entry name" value="ABC_TM1"/>
    <property type="match status" value="1"/>
</dbReference>
<evidence type="ECO:0000259" key="8">
    <source>
        <dbReference type="PROSITE" id="PS50928"/>
    </source>
</evidence>
<comment type="caution">
    <text evidence="9">The sequence shown here is derived from an EMBL/GenBank/DDBJ whole genome shotgun (WGS) entry which is preliminary data.</text>
</comment>
<feature type="transmembrane region" description="Helical" evidence="7">
    <location>
        <begin position="266"/>
        <end position="288"/>
    </location>
</feature>
<feature type="transmembrane region" description="Helical" evidence="7">
    <location>
        <begin position="79"/>
        <end position="104"/>
    </location>
</feature>
<comment type="subcellular location">
    <subcellularLocation>
        <location evidence="1 7">Cell membrane</location>
        <topology evidence="1 7">Multi-pass membrane protein</topology>
    </subcellularLocation>
</comment>
<comment type="similarity">
    <text evidence="7">Belongs to the binding-protein-dependent transport system permease family.</text>
</comment>
<evidence type="ECO:0000256" key="4">
    <source>
        <dbReference type="ARBA" id="ARBA00022692"/>
    </source>
</evidence>
<dbReference type="EMBL" id="VXRG01000097">
    <property type="protein sequence ID" value="MXY94076.1"/>
    <property type="molecule type" value="Genomic_DNA"/>
</dbReference>
<evidence type="ECO:0000313" key="9">
    <source>
        <dbReference type="EMBL" id="MXY94076.1"/>
    </source>
</evidence>
<evidence type="ECO:0000256" key="3">
    <source>
        <dbReference type="ARBA" id="ARBA00022475"/>
    </source>
</evidence>
<feature type="domain" description="ABC transmembrane type-1" evidence="8">
    <location>
        <begin position="80"/>
        <end position="283"/>
    </location>
</feature>
<dbReference type="Pfam" id="PF00528">
    <property type="entry name" value="BPD_transp_1"/>
    <property type="match status" value="1"/>
</dbReference>
<dbReference type="InterPro" id="IPR035906">
    <property type="entry name" value="MetI-like_sf"/>
</dbReference>
<dbReference type="InterPro" id="IPR000515">
    <property type="entry name" value="MetI-like"/>
</dbReference>
<keyword evidence="3" id="KW-1003">Cell membrane</keyword>
<sequence length="298" mass="33239">MSTTTSTQVAPSTRRPLRYYQIGSHLFITVMLLLSLIPTYLLITWSFKNGLQYRWERWAISFPLRWSNYGAAWEIVGDYMINTIIVAFIGLMGMLLLSLIGGYVFARMDFPFRETLYYAIIALLMVPWVLSFIPAYMVYVRLGLLNTRLSLIIPELAGGPIFGIFLMRAFIAGIPEELFESARCDGAGVLDLIGRITLPLSLPGLATLAVLNFIGVWNSFLWPLVMIQDDAKQMIAVGLYKLARSATYGGVAGWTSQDFGVWGPLYAGYVIASLPLVLLFIVLGKFYVEGLVDSGIKV</sequence>
<evidence type="ECO:0000256" key="2">
    <source>
        <dbReference type="ARBA" id="ARBA00022448"/>
    </source>
</evidence>
<evidence type="ECO:0000256" key="6">
    <source>
        <dbReference type="ARBA" id="ARBA00023136"/>
    </source>
</evidence>
<dbReference type="SUPFAM" id="SSF161098">
    <property type="entry name" value="MetI-like"/>
    <property type="match status" value="1"/>
</dbReference>
<dbReference type="GO" id="GO:0005886">
    <property type="term" value="C:plasma membrane"/>
    <property type="evidence" value="ECO:0007669"/>
    <property type="project" value="UniProtKB-SubCell"/>
</dbReference>